<organism evidence="2 3">
    <name type="scientific">Diplocarpon coronariae</name>
    <dbReference type="NCBI Taxonomy" id="2795749"/>
    <lineage>
        <taxon>Eukaryota</taxon>
        <taxon>Fungi</taxon>
        <taxon>Dikarya</taxon>
        <taxon>Ascomycota</taxon>
        <taxon>Pezizomycotina</taxon>
        <taxon>Leotiomycetes</taxon>
        <taxon>Helotiales</taxon>
        <taxon>Drepanopezizaceae</taxon>
        <taxon>Diplocarpon</taxon>
    </lineage>
</organism>
<feature type="compositionally biased region" description="Polar residues" evidence="1">
    <location>
        <begin position="237"/>
        <end position="248"/>
    </location>
</feature>
<accession>A0A218YV06</accession>
<feature type="region of interest" description="Disordered" evidence="1">
    <location>
        <begin position="12"/>
        <end position="35"/>
    </location>
</feature>
<reference evidence="2 3" key="1">
    <citation type="submission" date="2017-04" db="EMBL/GenBank/DDBJ databases">
        <title>Draft genome sequence of Marssonina coronaria NL1: causal agent of apple blotch.</title>
        <authorList>
            <person name="Cheng Q."/>
        </authorList>
    </citation>
    <scope>NUCLEOTIDE SEQUENCE [LARGE SCALE GENOMIC DNA]</scope>
    <source>
        <strain evidence="2 3">NL1</strain>
    </source>
</reference>
<feature type="compositionally biased region" description="Polar residues" evidence="1">
    <location>
        <begin position="12"/>
        <end position="22"/>
    </location>
</feature>
<keyword evidence="3" id="KW-1185">Reference proteome</keyword>
<protein>
    <submittedName>
        <fullName evidence="2">Uncharacterized protein</fullName>
    </submittedName>
</protein>
<dbReference type="InParanoid" id="A0A218YV06"/>
<dbReference type="InterPro" id="IPR034443">
    <property type="entry name" value="PB1A10.08"/>
</dbReference>
<comment type="caution">
    <text evidence="2">The sequence shown here is derived from an EMBL/GenBank/DDBJ whole genome shotgun (WGS) entry which is preliminary data.</text>
</comment>
<feature type="compositionally biased region" description="Basic residues" evidence="1">
    <location>
        <begin position="275"/>
        <end position="284"/>
    </location>
</feature>
<dbReference type="Proteomes" id="UP000242519">
    <property type="component" value="Unassembled WGS sequence"/>
</dbReference>
<evidence type="ECO:0000313" key="2">
    <source>
        <dbReference type="EMBL" id="OWO99282.1"/>
    </source>
</evidence>
<sequence length="520" mass="56095">MVMMMVMCKSPTAQQLGKSAQHPTAKGKGEGRFLGELSDLPSLPLGASTTLPHPLLAPFSSSSSSSLLTRTLTSYPPSPPAPSTAQNEDADGKSMPLAAEHAPMARSASTPSAESASLARPSAPVVIPRRGQQLHPSHDRSRHGKRERRPRDNQHSPDAIPPAVAALLALTAIPPQRGRRPQNGPGQRLTVDAILEHTRVAEEQRRIALGKSSLDVLLSPPGADGEVTESDAGYESVLSSRTISSESVPSLEDDGSVSEASPSFGSPTTPGNGARGRRPARRRMQSLPLPLVGPADSHPLAEGGVDGLDFGAFQKPQQGLEEPQQHPGLEPRRRSAFTSNLTASLRALRSAARSLSSLTTPMVTPDDFLTRSIISVNPQVPFTDERMPRLEDTPTPALRRYLNPTTNAPSEAHISASIQMQTYKVSRSGRARSTNVISRRIQPSTEDVVVVTRPLVRQRDMRENSDFIRVAVMEMLMRKRGKLDDQKPGRARWALPPRKPSGSYEISGNGVPARWIAITY</sequence>
<dbReference type="PANTHER" id="PTHR42051:SF1">
    <property type="entry name" value="MEIOTICALLY UP-REGULATED PROTEIN PB1A10.08"/>
    <property type="match status" value="1"/>
</dbReference>
<name>A0A218YV06_9HELO</name>
<dbReference type="AlphaFoldDB" id="A0A218YV06"/>
<evidence type="ECO:0000256" key="1">
    <source>
        <dbReference type="SAM" id="MobiDB-lite"/>
    </source>
</evidence>
<dbReference type="PANTHER" id="PTHR42051">
    <property type="entry name" value="MEIOTICALLY UP-REGULATED PROTEIN PB1A10.08"/>
    <property type="match status" value="1"/>
</dbReference>
<dbReference type="EMBL" id="MZNU01000365">
    <property type="protein sequence ID" value="OWO99282.1"/>
    <property type="molecule type" value="Genomic_DNA"/>
</dbReference>
<gene>
    <name evidence="2" type="ORF">B2J93_1170</name>
</gene>
<feature type="region of interest" description="Disordered" evidence="1">
    <location>
        <begin position="483"/>
        <end position="504"/>
    </location>
</feature>
<feature type="region of interest" description="Disordered" evidence="1">
    <location>
        <begin position="68"/>
        <end position="159"/>
    </location>
</feature>
<feature type="region of interest" description="Disordered" evidence="1">
    <location>
        <begin position="215"/>
        <end position="312"/>
    </location>
</feature>
<dbReference type="OrthoDB" id="4181307at2759"/>
<evidence type="ECO:0000313" key="3">
    <source>
        <dbReference type="Proteomes" id="UP000242519"/>
    </source>
</evidence>
<proteinExistence type="predicted"/>